<accession>A0A5N5EH60</accession>
<name>A0A5N5EH60_9ACTN</name>
<dbReference type="Gene3D" id="3.40.33.10">
    <property type="entry name" value="CAP"/>
    <property type="match status" value="1"/>
</dbReference>
<dbReference type="InterPro" id="IPR035940">
    <property type="entry name" value="CAP_sf"/>
</dbReference>
<dbReference type="EMBL" id="VYUA01000066">
    <property type="protein sequence ID" value="KAB2587962.1"/>
    <property type="molecule type" value="Genomic_DNA"/>
</dbReference>
<protein>
    <submittedName>
        <fullName evidence="1">Uncharacterized protein</fullName>
    </submittedName>
</protein>
<gene>
    <name evidence="1" type="ORF">F5983_35160</name>
</gene>
<organism evidence="1 2">
    <name type="scientific">Streptomyces arboris</name>
    <dbReference type="NCBI Taxonomy" id="2600619"/>
    <lineage>
        <taxon>Bacteria</taxon>
        <taxon>Bacillati</taxon>
        <taxon>Actinomycetota</taxon>
        <taxon>Actinomycetes</taxon>
        <taxon>Kitasatosporales</taxon>
        <taxon>Streptomycetaceae</taxon>
        <taxon>Streptomyces</taxon>
    </lineage>
</organism>
<evidence type="ECO:0000313" key="1">
    <source>
        <dbReference type="EMBL" id="KAB2587962.1"/>
    </source>
</evidence>
<dbReference type="Proteomes" id="UP000326907">
    <property type="component" value="Unassembled WGS sequence"/>
</dbReference>
<comment type="caution">
    <text evidence="1">The sequence shown here is derived from an EMBL/GenBank/DDBJ whole genome shotgun (WGS) entry which is preliminary data.</text>
</comment>
<reference evidence="1 2" key="1">
    <citation type="submission" date="2019-09" db="EMBL/GenBank/DDBJ databases">
        <authorList>
            <person name="Liu P."/>
        </authorList>
    </citation>
    <scope>NUCLEOTIDE SEQUENCE [LARGE SCALE GENOMIC DNA]</scope>
    <source>
        <strain evidence="1 2">TRM68085</strain>
    </source>
</reference>
<evidence type="ECO:0000313" key="2">
    <source>
        <dbReference type="Proteomes" id="UP000326907"/>
    </source>
</evidence>
<proteinExistence type="predicted"/>
<keyword evidence="2" id="KW-1185">Reference proteome</keyword>
<sequence>MTAWAAERSNFTYPTGSANGEPVGSYTQMVWAQSEWVGAAYSYYFDRYHRQAPYAHLFAVNFGPGGNDEGQAPYPLA</sequence>
<dbReference type="SUPFAM" id="SSF55797">
    <property type="entry name" value="PR-1-like"/>
    <property type="match status" value="1"/>
</dbReference>
<dbReference type="AlphaFoldDB" id="A0A5N5EH60"/>